<name>A0ABD5U1D5_9EURY</name>
<gene>
    <name evidence="1" type="ORF">ACFQEV_16770</name>
</gene>
<evidence type="ECO:0000313" key="2">
    <source>
        <dbReference type="Proteomes" id="UP001596408"/>
    </source>
</evidence>
<proteinExistence type="predicted"/>
<dbReference type="RefSeq" id="WP_379698523.1">
    <property type="nucleotide sequence ID" value="NZ_JBHSXH010000015.1"/>
</dbReference>
<sequence>MSTDKVRKLISRTIDGADALVNTESGEIFIDVPAETPQYIRVEEGDVIQEGDIRSRTEEELDSPTLRKWTVEEIGRKRVVGTDTETGEQREWERESLEKKLAIGSLSTNLTSFDRTNVTGGAKKSDNEEQTGEESIVVVLYGDDGRKFTQKYHALDDESGGDERYAELMESDERIETFEPGLRVRFDQAARRALQTEGYEI</sequence>
<protein>
    <submittedName>
        <fullName evidence="1">Uncharacterized protein</fullName>
    </submittedName>
</protein>
<keyword evidence="2" id="KW-1185">Reference proteome</keyword>
<accession>A0ABD5U1D5</accession>
<comment type="caution">
    <text evidence="1">The sequence shown here is derived from an EMBL/GenBank/DDBJ whole genome shotgun (WGS) entry which is preliminary data.</text>
</comment>
<dbReference type="Proteomes" id="UP001596408">
    <property type="component" value="Unassembled WGS sequence"/>
</dbReference>
<organism evidence="1 2">
    <name type="scientific">Halopelagius fulvigenes</name>
    <dbReference type="NCBI Taxonomy" id="1198324"/>
    <lineage>
        <taxon>Archaea</taxon>
        <taxon>Methanobacteriati</taxon>
        <taxon>Methanobacteriota</taxon>
        <taxon>Stenosarchaea group</taxon>
        <taxon>Halobacteria</taxon>
        <taxon>Halobacteriales</taxon>
        <taxon>Haloferacaceae</taxon>
    </lineage>
</organism>
<reference evidence="1 2" key="1">
    <citation type="journal article" date="2019" name="Int. J. Syst. Evol. Microbiol.">
        <title>The Global Catalogue of Microorganisms (GCM) 10K type strain sequencing project: providing services to taxonomists for standard genome sequencing and annotation.</title>
        <authorList>
            <consortium name="The Broad Institute Genomics Platform"/>
            <consortium name="The Broad Institute Genome Sequencing Center for Infectious Disease"/>
            <person name="Wu L."/>
            <person name="Ma J."/>
        </authorList>
    </citation>
    <scope>NUCLEOTIDE SEQUENCE [LARGE SCALE GENOMIC DNA]</scope>
    <source>
        <strain evidence="1 2">YIM 94188</strain>
    </source>
</reference>
<dbReference type="EMBL" id="JBHSXH010000015">
    <property type="protein sequence ID" value="MFC6826631.1"/>
    <property type="molecule type" value="Genomic_DNA"/>
</dbReference>
<dbReference type="AlphaFoldDB" id="A0ABD5U1D5"/>
<evidence type="ECO:0000313" key="1">
    <source>
        <dbReference type="EMBL" id="MFC6826631.1"/>
    </source>
</evidence>